<comment type="caution">
    <text evidence="1">The sequence shown here is derived from an EMBL/GenBank/DDBJ whole genome shotgun (WGS) entry which is preliminary data.</text>
</comment>
<proteinExistence type="predicted"/>
<protein>
    <submittedName>
        <fullName evidence="1">Uncharacterized protein</fullName>
    </submittedName>
</protein>
<feature type="non-terminal residue" evidence="1">
    <location>
        <position position="1"/>
    </location>
</feature>
<dbReference type="Proteomes" id="UP000722957">
    <property type="component" value="Unassembled WGS sequence"/>
</dbReference>
<dbReference type="EMBL" id="RDOM01001331">
    <property type="protein sequence ID" value="MBF4275551.1"/>
    <property type="molecule type" value="Genomic_DNA"/>
</dbReference>
<feature type="non-terminal residue" evidence="1">
    <location>
        <position position="117"/>
    </location>
</feature>
<gene>
    <name evidence="1" type="ORF">EAY07_26835</name>
</gene>
<evidence type="ECO:0000313" key="2">
    <source>
        <dbReference type="Proteomes" id="UP000722957"/>
    </source>
</evidence>
<dbReference type="AlphaFoldDB" id="A0ABD4KVA2"/>
<reference evidence="1 2" key="1">
    <citation type="journal article" date="2021" name="PeerJ">
        <title>Analysis of 44 Vibrio anguillarum genomes reveals high genetic diversity.</title>
        <authorList>
            <person name="Hansen M.J."/>
            <person name="Dalsgaard I."/>
        </authorList>
    </citation>
    <scope>NUCLEOTIDE SEQUENCE [LARGE SCALE GENOMIC DNA]</scope>
    <source>
        <strain evidence="1 2">17-16730-2A</strain>
    </source>
</reference>
<sequence length="117" mass="13510">DKSLFDRSSDITPDDTQVISDIHSLRSIRRHRGFQIYLETRSMDAVSEALGHENKDAKLLTSYLPKPLMDFFNDRWVRQFQNAILLEAMKDSVYCLEAVNMSAEDIEEFLSNHGISN</sequence>
<organism evidence="1 2">
    <name type="scientific">Vibrio anguillarum</name>
    <name type="common">Listonella anguillarum</name>
    <dbReference type="NCBI Taxonomy" id="55601"/>
    <lineage>
        <taxon>Bacteria</taxon>
        <taxon>Pseudomonadati</taxon>
        <taxon>Pseudomonadota</taxon>
        <taxon>Gammaproteobacteria</taxon>
        <taxon>Vibrionales</taxon>
        <taxon>Vibrionaceae</taxon>
        <taxon>Vibrio</taxon>
    </lineage>
</organism>
<evidence type="ECO:0000313" key="1">
    <source>
        <dbReference type="EMBL" id="MBF4275551.1"/>
    </source>
</evidence>
<accession>A0ABD4KVA2</accession>
<name>A0ABD4KVA2_VIBAN</name>